<reference evidence="1 2" key="1">
    <citation type="submission" date="2020-04" db="EMBL/GenBank/DDBJ databases">
        <authorList>
            <person name="Yin C."/>
        </authorList>
    </citation>
    <scope>NUCLEOTIDE SEQUENCE [LARGE SCALE GENOMIC DNA]</scope>
    <source>
        <strain evidence="1 2">Ak56</strain>
    </source>
</reference>
<dbReference type="Proteomes" id="UP000552864">
    <property type="component" value="Unassembled WGS sequence"/>
</dbReference>
<organism evidence="1 2">
    <name type="scientific">Chitinophaga eiseniae</name>
    <dbReference type="NCBI Taxonomy" id="634771"/>
    <lineage>
        <taxon>Bacteria</taxon>
        <taxon>Pseudomonadati</taxon>
        <taxon>Bacteroidota</taxon>
        <taxon>Chitinophagia</taxon>
        <taxon>Chitinophagales</taxon>
        <taxon>Chitinophagaceae</taxon>
        <taxon>Chitinophaga</taxon>
    </lineage>
</organism>
<sequence>MSRKLLSTVLCSNVLVQKRGERVAFQILLPRDVVRITGIETGVRSRYCRPVVAYRREDTAGLLTLQASGTLGHCYSSYVKVDQNYQLQQDLGYQKYIAGFRYGNDLLANTVAMGAHREPDTLDIVAPRVLLGTYTDQWGDSMWRDMAYRLSIYLWVTINDEYNETSALCTEQ</sequence>
<protein>
    <submittedName>
        <fullName evidence="1">Uncharacterized protein</fullName>
    </submittedName>
</protein>
<comment type="caution">
    <text evidence="1">The sequence shown here is derived from an EMBL/GenBank/DDBJ whole genome shotgun (WGS) entry which is preliminary data.</text>
</comment>
<dbReference type="RefSeq" id="WP_168742181.1">
    <property type="nucleotide sequence ID" value="NZ_JABAHZ010000009.1"/>
</dbReference>
<name>A0A847SSY8_9BACT</name>
<evidence type="ECO:0000313" key="2">
    <source>
        <dbReference type="Proteomes" id="UP000552864"/>
    </source>
</evidence>
<proteinExistence type="predicted"/>
<accession>A0A847SSY8</accession>
<keyword evidence="2" id="KW-1185">Reference proteome</keyword>
<gene>
    <name evidence="1" type="ORF">HGH91_26815</name>
</gene>
<evidence type="ECO:0000313" key="1">
    <source>
        <dbReference type="EMBL" id="NLR82257.1"/>
    </source>
</evidence>
<dbReference type="AlphaFoldDB" id="A0A847SSY8"/>
<dbReference type="EMBL" id="JABAHZ010000009">
    <property type="protein sequence ID" value="NLR82257.1"/>
    <property type="molecule type" value="Genomic_DNA"/>
</dbReference>